<evidence type="ECO:0008006" key="4">
    <source>
        <dbReference type="Google" id="ProtNLM"/>
    </source>
</evidence>
<evidence type="ECO:0000313" key="3">
    <source>
        <dbReference type="Proteomes" id="UP000030652"/>
    </source>
</evidence>
<name>A0A0B0EGE8_9BACT</name>
<protein>
    <recommendedName>
        <fullName evidence="4">Lipoprotein</fullName>
    </recommendedName>
</protein>
<sequence length="94" mass="11161">MKRKQKLLKSLFTFLLFGTFSMLAFGCWEDDESKTQNEKVKGKQLMQMNNFNTNEADVVDTEMQLEEWMLLVENIKFTLSEMEERSKPVLQNEK</sequence>
<dbReference type="AlphaFoldDB" id="A0A0B0EGE8"/>
<feature type="chain" id="PRO_5002055097" description="Lipoprotein" evidence="1">
    <location>
        <begin position="25"/>
        <end position="94"/>
    </location>
</feature>
<evidence type="ECO:0000313" key="2">
    <source>
        <dbReference type="EMBL" id="KHE91654.1"/>
    </source>
</evidence>
<proteinExistence type="predicted"/>
<reference evidence="2 3" key="1">
    <citation type="submission" date="2014-10" db="EMBL/GenBank/DDBJ databases">
        <title>Draft genome of anammox bacterium scalindua brodae, obtained using differential coverage binning of sequence data from two enrichment reactors.</title>
        <authorList>
            <person name="Speth D.R."/>
            <person name="Russ L."/>
            <person name="Kartal B."/>
            <person name="Op den Camp H.J."/>
            <person name="Dutilh B.E."/>
            <person name="Jetten M.S."/>
        </authorList>
    </citation>
    <scope>NUCLEOTIDE SEQUENCE [LARGE SCALE GENOMIC DNA]</scope>
    <source>
        <strain evidence="2">RU1</strain>
    </source>
</reference>
<dbReference type="Proteomes" id="UP000030652">
    <property type="component" value="Unassembled WGS sequence"/>
</dbReference>
<accession>A0A0B0EGE8</accession>
<evidence type="ECO:0000256" key="1">
    <source>
        <dbReference type="SAM" id="SignalP"/>
    </source>
</evidence>
<comment type="caution">
    <text evidence="2">The sequence shown here is derived from an EMBL/GenBank/DDBJ whole genome shotgun (WGS) entry which is preliminary data.</text>
</comment>
<keyword evidence="1" id="KW-0732">Signal</keyword>
<dbReference type="PROSITE" id="PS51257">
    <property type="entry name" value="PROKAR_LIPOPROTEIN"/>
    <property type="match status" value="1"/>
</dbReference>
<feature type="signal peptide" evidence="1">
    <location>
        <begin position="1"/>
        <end position="24"/>
    </location>
</feature>
<organism evidence="2 3">
    <name type="scientific">Candidatus Scalindua brodae</name>
    <dbReference type="NCBI Taxonomy" id="237368"/>
    <lineage>
        <taxon>Bacteria</taxon>
        <taxon>Pseudomonadati</taxon>
        <taxon>Planctomycetota</taxon>
        <taxon>Candidatus Brocadiia</taxon>
        <taxon>Candidatus Brocadiales</taxon>
        <taxon>Candidatus Scalinduaceae</taxon>
        <taxon>Candidatus Scalindua</taxon>
    </lineage>
</organism>
<gene>
    <name evidence="2" type="ORF">SCABRO_02592</name>
</gene>
<dbReference type="EMBL" id="JRYO01000185">
    <property type="protein sequence ID" value="KHE91654.1"/>
    <property type="molecule type" value="Genomic_DNA"/>
</dbReference>